<organism evidence="2 3">
    <name type="scientific">Adiantum capillus-veneris</name>
    <name type="common">Maidenhair fern</name>
    <dbReference type="NCBI Taxonomy" id="13818"/>
    <lineage>
        <taxon>Eukaryota</taxon>
        <taxon>Viridiplantae</taxon>
        <taxon>Streptophyta</taxon>
        <taxon>Embryophyta</taxon>
        <taxon>Tracheophyta</taxon>
        <taxon>Polypodiopsida</taxon>
        <taxon>Polypodiidae</taxon>
        <taxon>Polypodiales</taxon>
        <taxon>Pteridineae</taxon>
        <taxon>Pteridaceae</taxon>
        <taxon>Vittarioideae</taxon>
        <taxon>Adiantum</taxon>
    </lineage>
</organism>
<comment type="caution">
    <text evidence="2">The sequence shown here is derived from an EMBL/GenBank/DDBJ whole genome shotgun (WGS) entry which is preliminary data.</text>
</comment>
<keyword evidence="3" id="KW-1185">Reference proteome</keyword>
<dbReference type="Pfam" id="PF01764">
    <property type="entry name" value="Lipase_3"/>
    <property type="match status" value="1"/>
</dbReference>
<protein>
    <recommendedName>
        <fullName evidence="1">Fungal lipase-type domain-containing protein</fullName>
    </recommendedName>
</protein>
<dbReference type="SUPFAM" id="SSF53474">
    <property type="entry name" value="alpha/beta-Hydrolases"/>
    <property type="match status" value="1"/>
</dbReference>
<reference evidence="2" key="1">
    <citation type="submission" date="2021-01" db="EMBL/GenBank/DDBJ databases">
        <title>Adiantum capillus-veneris genome.</title>
        <authorList>
            <person name="Fang Y."/>
            <person name="Liao Q."/>
        </authorList>
    </citation>
    <scope>NUCLEOTIDE SEQUENCE</scope>
    <source>
        <strain evidence="2">H3</strain>
        <tissue evidence="2">Leaf</tissue>
    </source>
</reference>
<dbReference type="InterPro" id="IPR029058">
    <property type="entry name" value="AB_hydrolase_fold"/>
</dbReference>
<dbReference type="Gene3D" id="3.40.50.1820">
    <property type="entry name" value="alpha/beta hydrolase"/>
    <property type="match status" value="1"/>
</dbReference>
<name>A0A9D4ZIL5_ADICA</name>
<dbReference type="OrthoDB" id="438440at2759"/>
<dbReference type="EMBL" id="JABFUD020000008">
    <property type="protein sequence ID" value="KAI5076988.1"/>
    <property type="molecule type" value="Genomic_DNA"/>
</dbReference>
<dbReference type="CDD" id="cd00519">
    <property type="entry name" value="Lipase_3"/>
    <property type="match status" value="1"/>
</dbReference>
<evidence type="ECO:0000313" key="3">
    <source>
        <dbReference type="Proteomes" id="UP000886520"/>
    </source>
</evidence>
<accession>A0A9D4ZIL5</accession>
<dbReference type="GO" id="GO:0006629">
    <property type="term" value="P:lipid metabolic process"/>
    <property type="evidence" value="ECO:0007669"/>
    <property type="project" value="InterPro"/>
</dbReference>
<dbReference type="PANTHER" id="PTHR46023">
    <property type="entry name" value="LIPASE CLASS 3 PROTEIN-LIKE"/>
    <property type="match status" value="1"/>
</dbReference>
<dbReference type="PANTHER" id="PTHR46023:SF8">
    <property type="entry name" value="SN1-SPECIFIC DIACYLGLYCEROL LIPASE"/>
    <property type="match status" value="1"/>
</dbReference>
<evidence type="ECO:0000259" key="1">
    <source>
        <dbReference type="Pfam" id="PF01764"/>
    </source>
</evidence>
<dbReference type="Proteomes" id="UP000886520">
    <property type="component" value="Chromosome 8"/>
</dbReference>
<sequence length="356" mass="38872">MAEAAYVCDVASFSLQTQLPESALVHAEWNPDHQTLRPAFPICVDGAYGAVVLSIRGTSHVINMLVDSGAAAESFCGGQAHAGFVHATNMLLAEVQPHLKKAFQQVSRPTKLVLVGHSMGAAIAVLVGFKLREEYPDLQCWGFSSPACLSRDLAVESGQFAVSIMSAYDIVPRFSIAAVEKLRQQLLDFDWEKAKRVLRGDPEWEKLQSVIEATQSLQQNIGKKAEGFKQKLPVAQEQIEEGHVSNEGAATKRPPPALYPPGRLLVLAASPPGCGKKPESRSNVPQQRNFGAYPSFEQSLMTTWALHEGQHEEFLELVATPWGVSDHMLGNLCEGLGFLQRQCPPYLSCPSNVHYA</sequence>
<evidence type="ECO:0000313" key="2">
    <source>
        <dbReference type="EMBL" id="KAI5076988.1"/>
    </source>
</evidence>
<gene>
    <name evidence="2" type="ORF">GOP47_0009053</name>
</gene>
<dbReference type="AlphaFoldDB" id="A0A9D4ZIL5"/>
<proteinExistence type="predicted"/>
<feature type="domain" description="Fungal lipase-type" evidence="1">
    <location>
        <begin position="52"/>
        <end position="175"/>
    </location>
</feature>
<dbReference type="InterPro" id="IPR002921">
    <property type="entry name" value="Fungal_lipase-type"/>
</dbReference>